<evidence type="ECO:0000256" key="1">
    <source>
        <dbReference type="SAM" id="MobiDB-lite"/>
    </source>
</evidence>
<accession>A0A4R6YR49</accession>
<feature type="region of interest" description="Disordered" evidence="1">
    <location>
        <begin position="74"/>
        <end position="97"/>
    </location>
</feature>
<sequence length="97" mass="10755">MNDSSNPIQAVTDDQIRTAIERLRRNKQLFSTVDVIRAILGFYHRDVGVRGASPNGMFGKRLMKYAHEFGIARVPPDQPVDDGEGGTTTAAMWRPAP</sequence>
<name>A0A4R6YR49_9GAMM</name>
<reference evidence="2 3" key="1">
    <citation type="submission" date="2019-03" db="EMBL/GenBank/DDBJ databases">
        <title>Genomic Encyclopedia of Type Strains, Phase IV (KMG-IV): sequencing the most valuable type-strain genomes for metagenomic binning, comparative biology and taxonomic classification.</title>
        <authorList>
            <person name="Goeker M."/>
        </authorList>
    </citation>
    <scope>NUCLEOTIDE SEQUENCE [LARGE SCALE GENOMIC DNA]</scope>
    <source>
        <strain evidence="2 3">DSM 21667</strain>
    </source>
</reference>
<dbReference type="AlphaFoldDB" id="A0A4R6YR49"/>
<evidence type="ECO:0000313" key="3">
    <source>
        <dbReference type="Proteomes" id="UP000295293"/>
    </source>
</evidence>
<dbReference type="Proteomes" id="UP000295293">
    <property type="component" value="Unassembled WGS sequence"/>
</dbReference>
<proteinExistence type="predicted"/>
<gene>
    <name evidence="2" type="ORF">DFR29_113174</name>
</gene>
<dbReference type="RefSeq" id="WP_133820420.1">
    <property type="nucleotide sequence ID" value="NZ_SNZH01000013.1"/>
</dbReference>
<comment type="caution">
    <text evidence="2">The sequence shown here is derived from an EMBL/GenBank/DDBJ whole genome shotgun (WGS) entry which is preliminary data.</text>
</comment>
<keyword evidence="3" id="KW-1185">Reference proteome</keyword>
<organism evidence="2 3">
    <name type="scientific">Tahibacter aquaticus</name>
    <dbReference type="NCBI Taxonomy" id="520092"/>
    <lineage>
        <taxon>Bacteria</taxon>
        <taxon>Pseudomonadati</taxon>
        <taxon>Pseudomonadota</taxon>
        <taxon>Gammaproteobacteria</taxon>
        <taxon>Lysobacterales</taxon>
        <taxon>Rhodanobacteraceae</taxon>
        <taxon>Tahibacter</taxon>
    </lineage>
</organism>
<protein>
    <submittedName>
        <fullName evidence="2">Uncharacterized protein</fullName>
    </submittedName>
</protein>
<dbReference type="EMBL" id="SNZH01000013">
    <property type="protein sequence ID" value="TDR40472.1"/>
    <property type="molecule type" value="Genomic_DNA"/>
</dbReference>
<evidence type="ECO:0000313" key="2">
    <source>
        <dbReference type="EMBL" id="TDR40472.1"/>
    </source>
</evidence>